<feature type="domain" description="Beta-hexosaminidase eukaryotic type N-terminal" evidence="11">
    <location>
        <begin position="148"/>
        <end position="199"/>
    </location>
</feature>
<evidence type="ECO:0000256" key="6">
    <source>
        <dbReference type="ARBA" id="ARBA00023295"/>
    </source>
</evidence>
<evidence type="ECO:0000256" key="5">
    <source>
        <dbReference type="ARBA" id="ARBA00023180"/>
    </source>
</evidence>
<feature type="signal peptide" evidence="9">
    <location>
        <begin position="1"/>
        <end position="20"/>
    </location>
</feature>
<dbReference type="FunFam" id="3.20.20.80:FF:000063">
    <property type="entry name" value="Beta-hexosaminidase"/>
    <property type="match status" value="1"/>
</dbReference>
<evidence type="ECO:0000256" key="9">
    <source>
        <dbReference type="SAM" id="SignalP"/>
    </source>
</evidence>
<dbReference type="InterPro" id="IPR029018">
    <property type="entry name" value="Hex-like_dom2"/>
</dbReference>
<dbReference type="GO" id="GO:0005975">
    <property type="term" value="P:carbohydrate metabolic process"/>
    <property type="evidence" value="ECO:0007669"/>
    <property type="project" value="InterPro"/>
</dbReference>
<dbReference type="GO" id="GO:0030203">
    <property type="term" value="P:glycosaminoglycan metabolic process"/>
    <property type="evidence" value="ECO:0007669"/>
    <property type="project" value="TreeGrafter"/>
</dbReference>
<dbReference type="PRINTS" id="PR00738">
    <property type="entry name" value="GLHYDRLASE20"/>
</dbReference>
<dbReference type="SUPFAM" id="SSF51445">
    <property type="entry name" value="(Trans)glycosidases"/>
    <property type="match status" value="1"/>
</dbReference>
<keyword evidence="4 7" id="KW-0378">Hydrolase</keyword>
<dbReference type="EC" id="3.2.1.52" evidence="7"/>
<keyword evidence="6 7" id="KW-0326">Glycosidase</keyword>
<feature type="chain" id="PRO_5025597392" description="Beta-hexosaminidase" evidence="9">
    <location>
        <begin position="21"/>
        <end position="620"/>
    </location>
</feature>
<dbReference type="Gene3D" id="3.30.379.10">
    <property type="entry name" value="Chitobiase/beta-hexosaminidase domain 2-like"/>
    <property type="match status" value="1"/>
</dbReference>
<evidence type="ECO:0000313" key="12">
    <source>
        <dbReference type="EMBL" id="LAC25352.1"/>
    </source>
</evidence>
<protein>
    <recommendedName>
        <fullName evidence="7">Beta-hexosaminidase</fullName>
        <ecNumber evidence="7">3.2.1.52</ecNumber>
    </recommendedName>
</protein>
<keyword evidence="3 9" id="KW-0732">Signal</keyword>
<evidence type="ECO:0000256" key="3">
    <source>
        <dbReference type="ARBA" id="ARBA00022729"/>
    </source>
</evidence>
<keyword evidence="5" id="KW-0325">Glycoprotein</keyword>
<dbReference type="EMBL" id="IACT01006215">
    <property type="protein sequence ID" value="LAC25352.1"/>
    <property type="molecule type" value="mRNA"/>
</dbReference>
<evidence type="ECO:0000259" key="10">
    <source>
        <dbReference type="Pfam" id="PF00728"/>
    </source>
</evidence>
<evidence type="ECO:0000256" key="1">
    <source>
        <dbReference type="ARBA" id="ARBA00001231"/>
    </source>
</evidence>
<dbReference type="InterPro" id="IPR017853">
    <property type="entry name" value="GH"/>
</dbReference>
<dbReference type="Pfam" id="PF14845">
    <property type="entry name" value="Glycohydro_20b2"/>
    <property type="match status" value="1"/>
</dbReference>
<dbReference type="GO" id="GO:0005886">
    <property type="term" value="C:plasma membrane"/>
    <property type="evidence" value="ECO:0007669"/>
    <property type="project" value="TreeGrafter"/>
</dbReference>
<dbReference type="InterPro" id="IPR015883">
    <property type="entry name" value="Glyco_hydro_20_cat"/>
</dbReference>
<evidence type="ECO:0000256" key="8">
    <source>
        <dbReference type="PIRSR" id="PIRSR001093-1"/>
    </source>
</evidence>
<name>A0A6A7G573_9CRUS</name>
<evidence type="ECO:0000256" key="2">
    <source>
        <dbReference type="ARBA" id="ARBA00006285"/>
    </source>
</evidence>
<reference evidence="12" key="1">
    <citation type="submission" date="2017-11" db="EMBL/GenBank/DDBJ databases">
        <title>The sensing device of the deep-sea amphipod.</title>
        <authorList>
            <person name="Kobayashi H."/>
            <person name="Nagahama T."/>
            <person name="Arai W."/>
            <person name="Sasagawa Y."/>
            <person name="Umeda M."/>
            <person name="Hayashi T."/>
            <person name="Nikaido I."/>
            <person name="Watanabe H."/>
            <person name="Oguri K."/>
            <person name="Kitazato H."/>
            <person name="Fujioka K."/>
            <person name="Kido Y."/>
            <person name="Takami H."/>
        </authorList>
    </citation>
    <scope>NUCLEOTIDE SEQUENCE</scope>
    <source>
        <tissue evidence="12">Whole body</tissue>
    </source>
</reference>
<evidence type="ECO:0000259" key="11">
    <source>
        <dbReference type="Pfam" id="PF14845"/>
    </source>
</evidence>
<comment type="similarity">
    <text evidence="2 7">Belongs to the glycosyl hydrolase 20 family.</text>
</comment>
<evidence type="ECO:0000256" key="4">
    <source>
        <dbReference type="ARBA" id="ARBA00022801"/>
    </source>
</evidence>
<dbReference type="PIRSF" id="PIRSF001093">
    <property type="entry name" value="B-hxosamndse_ab_euk"/>
    <property type="match status" value="1"/>
</dbReference>
<feature type="domain" description="Glycoside hydrolase family 20 catalytic" evidence="10">
    <location>
        <begin position="225"/>
        <end position="577"/>
    </location>
</feature>
<dbReference type="InterPro" id="IPR025705">
    <property type="entry name" value="Beta_hexosaminidase_sua/sub"/>
</dbReference>
<proteinExistence type="evidence at transcript level"/>
<dbReference type="SUPFAM" id="SSF55545">
    <property type="entry name" value="beta-N-acetylhexosaminidase-like domain"/>
    <property type="match status" value="1"/>
</dbReference>
<dbReference type="PANTHER" id="PTHR22600:SF26">
    <property type="entry name" value="BETA-N-ACETYLHEXOSAMINIDASE"/>
    <property type="match status" value="1"/>
</dbReference>
<dbReference type="CDD" id="cd06562">
    <property type="entry name" value="GH20_HexA_HexB-like"/>
    <property type="match status" value="1"/>
</dbReference>
<dbReference type="GO" id="GO:0016231">
    <property type="term" value="F:beta-N-acetylglucosaminidase activity"/>
    <property type="evidence" value="ECO:0007669"/>
    <property type="project" value="TreeGrafter"/>
</dbReference>
<comment type="catalytic activity">
    <reaction evidence="1 7">
        <text>Hydrolysis of terminal non-reducing N-acetyl-D-hexosamine residues in N-acetyl-beta-D-hexosaminides.</text>
        <dbReference type="EC" id="3.2.1.52"/>
    </reaction>
</comment>
<organism evidence="12">
    <name type="scientific">Hirondellea gigas</name>
    <dbReference type="NCBI Taxonomy" id="1518452"/>
    <lineage>
        <taxon>Eukaryota</taxon>
        <taxon>Metazoa</taxon>
        <taxon>Ecdysozoa</taxon>
        <taxon>Arthropoda</taxon>
        <taxon>Crustacea</taxon>
        <taxon>Multicrustacea</taxon>
        <taxon>Malacostraca</taxon>
        <taxon>Eumalacostraca</taxon>
        <taxon>Peracarida</taxon>
        <taxon>Amphipoda</taxon>
        <taxon>Amphilochidea</taxon>
        <taxon>Lysianassida</taxon>
        <taxon>Lysianassidira</taxon>
        <taxon>Lysianassoidea</taxon>
        <taxon>Lysianassidae</taxon>
        <taxon>Hirondellea</taxon>
    </lineage>
</organism>
<dbReference type="InterPro" id="IPR029019">
    <property type="entry name" value="HEX_eukaryotic_N"/>
</dbReference>
<dbReference type="Gene3D" id="3.20.20.80">
    <property type="entry name" value="Glycosidases"/>
    <property type="match status" value="1"/>
</dbReference>
<feature type="active site" description="Proton donor" evidence="8">
    <location>
        <position position="390"/>
    </location>
</feature>
<dbReference type="AlphaFoldDB" id="A0A6A7G573"/>
<accession>A0A6A7G573</accession>
<sequence>MKLIVTWCVAVLLLAAGAAAYVEMGLESPWTFNCEGTGDDARCVKKEAEPDLPVQTLNQCKLICGSYGPLWPRPSASVTLGSGLQQFTVAKMTDLIVVPEEVGGLMRESMAIFRNHLDMYHPDYNWIEGTAPWTVPTDPSIADHNLYIQISVTEEVDRLSLSTDESYSLDIVPAPGITTVVIVAQTFFGARHGLESLSQVMNYNEENDCLQIIDSVVIDKDNPAFPYRGLAIDTSRNYIPVKDIERTLDAMSSTKLNTFHWHITDSHSFPVMINSLPKMHQYGAYSSRELYHPDEVRGLVEYGRVRGIRVMPEIDAPAHVGNGWQWGPQEGLGDLAVCVNQEPWASYCVEPPCGQLNLANENMYDVLLKVYQEITHMFQPVDLIHFGGDEVNLNCWNTTDEIVEWMQTVGDGTLSEGHYMQEWSNFQNRAFDLFTDANNGTQATGIIWTSTLTEQGGVDSFLDKDKYIIQIWSAGNDTIIKELLENEFRVIFSNYDAWYFDCGFGAWVGEGNNWCSPYIGWQKVYDNSPHEMAGSQDYYDQVIGGEAAMWSEQVDQVGLDAKLWPRGAALGERLWSNPSSSWEAAEVRMVHHRQRMVQRGVAAERLQPKWCFQNEGLCYA</sequence>
<evidence type="ECO:0000256" key="7">
    <source>
        <dbReference type="PIRNR" id="PIRNR001093"/>
    </source>
</evidence>
<dbReference type="Pfam" id="PF00728">
    <property type="entry name" value="Glyco_hydro_20"/>
    <property type="match status" value="1"/>
</dbReference>
<dbReference type="PANTHER" id="PTHR22600">
    <property type="entry name" value="BETA-HEXOSAMINIDASE"/>
    <property type="match status" value="1"/>
</dbReference>